<dbReference type="InterPro" id="IPR008197">
    <property type="entry name" value="WAP_dom"/>
</dbReference>
<dbReference type="GO" id="GO:0030414">
    <property type="term" value="F:peptidase inhibitor activity"/>
    <property type="evidence" value="ECO:0007669"/>
    <property type="project" value="InterPro"/>
</dbReference>
<dbReference type="GO" id="GO:0005576">
    <property type="term" value="C:extracellular region"/>
    <property type="evidence" value="ECO:0007669"/>
    <property type="project" value="InterPro"/>
</dbReference>
<dbReference type="SMART" id="SM00217">
    <property type="entry name" value="WAP"/>
    <property type="match status" value="1"/>
</dbReference>
<sequence>MMASSILALCMSLALVLVRLDAAAAKSKLRFGQYDNLLVARCEARCWFHPNKNECIKTCLTKELTKPGECPRRDSNISPFATACIRACQHDSQCPGLTKCCQHRCGITCQHPRNLQNISNIPDIPKDLTVMEGRKKRTVYIEWKPGGPSIINKQVVYVLEERHHVGRNFNDEKLSHWSVCARTSKLNQILKNVVRPGNWYQFRVASVNENGTKGYSEHSFTFTISVNPKPPKAPQNMTVTPLWVTNDSITVQLSWMSPHSDLPIQKYKVFWSRRLHGVKALDSVLVHQQTVSRDQTMFLLNDLQPNSLYFLQVQALVQFGNERLKGEKSGYILNTTAFVNHTNNDIVPFNLNAKLKTKGLHLERIFWSQGELRARISWKSRKDTKRYAVSWWTTSCNGSHQGNNHFRVAASTKAYRFDLYELQFNCRYKVNVREIPSTGLRSSEDTTLAFSTPPCNSFRSSYKKAKCMSNSI</sequence>
<feature type="signal peptide" evidence="1">
    <location>
        <begin position="1"/>
        <end position="25"/>
    </location>
</feature>
<gene>
    <name evidence="4" type="ORF">WA026_007265</name>
</gene>
<evidence type="ECO:0000259" key="2">
    <source>
        <dbReference type="PROSITE" id="PS50853"/>
    </source>
</evidence>
<dbReference type="Proteomes" id="UP001431783">
    <property type="component" value="Unassembled WGS sequence"/>
</dbReference>
<protein>
    <recommendedName>
        <fullName evidence="6">Anosmin-1</fullName>
    </recommendedName>
</protein>
<feature type="domain" description="Fibronectin type-III" evidence="2">
    <location>
        <begin position="233"/>
        <end position="339"/>
    </location>
</feature>
<dbReference type="Pfam" id="PF00095">
    <property type="entry name" value="WAP"/>
    <property type="match status" value="1"/>
</dbReference>
<dbReference type="InterPro" id="IPR013783">
    <property type="entry name" value="Ig-like_fold"/>
</dbReference>
<dbReference type="AlphaFoldDB" id="A0AAW1UVB6"/>
<dbReference type="PANTHER" id="PTHR14131">
    <property type="entry name" value="ANOSMIN"/>
    <property type="match status" value="1"/>
</dbReference>
<dbReference type="InterPro" id="IPR042447">
    <property type="entry name" value="Anosmin-1"/>
</dbReference>
<dbReference type="EMBL" id="JARQZJ010000093">
    <property type="protein sequence ID" value="KAK9884418.1"/>
    <property type="molecule type" value="Genomic_DNA"/>
</dbReference>
<keyword evidence="5" id="KW-1185">Reference proteome</keyword>
<dbReference type="SUPFAM" id="SSF57256">
    <property type="entry name" value="Elafin-like"/>
    <property type="match status" value="1"/>
</dbReference>
<dbReference type="InterPro" id="IPR003961">
    <property type="entry name" value="FN3_dom"/>
</dbReference>
<dbReference type="InterPro" id="IPR036645">
    <property type="entry name" value="Elafin-like_sf"/>
</dbReference>
<evidence type="ECO:0008006" key="6">
    <source>
        <dbReference type="Google" id="ProtNLM"/>
    </source>
</evidence>
<dbReference type="PANTHER" id="PTHR14131:SF5">
    <property type="entry name" value="ANOSMIN-1"/>
    <property type="match status" value="1"/>
</dbReference>
<dbReference type="GO" id="GO:0009986">
    <property type="term" value="C:cell surface"/>
    <property type="evidence" value="ECO:0007669"/>
    <property type="project" value="TreeGrafter"/>
</dbReference>
<comment type="caution">
    <text evidence="4">The sequence shown here is derived from an EMBL/GenBank/DDBJ whole genome shotgun (WGS) entry which is preliminary data.</text>
</comment>
<dbReference type="PROSITE" id="PS51390">
    <property type="entry name" value="WAP"/>
    <property type="match status" value="1"/>
</dbReference>
<accession>A0AAW1UVB6</accession>
<dbReference type="SMART" id="SM00060">
    <property type="entry name" value="FN3"/>
    <property type="match status" value="2"/>
</dbReference>
<dbReference type="Pfam" id="PF00041">
    <property type="entry name" value="fn3"/>
    <property type="match status" value="1"/>
</dbReference>
<feature type="domain" description="WAP" evidence="3">
    <location>
        <begin position="63"/>
        <end position="113"/>
    </location>
</feature>
<feature type="chain" id="PRO_5043519923" description="Anosmin-1" evidence="1">
    <location>
        <begin position="26"/>
        <end position="472"/>
    </location>
</feature>
<evidence type="ECO:0000259" key="3">
    <source>
        <dbReference type="PROSITE" id="PS51390"/>
    </source>
</evidence>
<evidence type="ECO:0000313" key="4">
    <source>
        <dbReference type="EMBL" id="KAK9884418.1"/>
    </source>
</evidence>
<dbReference type="PRINTS" id="PR00003">
    <property type="entry name" value="4DISULPHCORE"/>
</dbReference>
<feature type="domain" description="Fibronectin type-III" evidence="2">
    <location>
        <begin position="124"/>
        <end position="229"/>
    </location>
</feature>
<dbReference type="CDD" id="cd00199">
    <property type="entry name" value="WAP"/>
    <property type="match status" value="1"/>
</dbReference>
<name>A0AAW1UVB6_9CUCU</name>
<organism evidence="4 5">
    <name type="scientific">Henosepilachna vigintioctopunctata</name>
    <dbReference type="NCBI Taxonomy" id="420089"/>
    <lineage>
        <taxon>Eukaryota</taxon>
        <taxon>Metazoa</taxon>
        <taxon>Ecdysozoa</taxon>
        <taxon>Arthropoda</taxon>
        <taxon>Hexapoda</taxon>
        <taxon>Insecta</taxon>
        <taxon>Pterygota</taxon>
        <taxon>Neoptera</taxon>
        <taxon>Endopterygota</taxon>
        <taxon>Coleoptera</taxon>
        <taxon>Polyphaga</taxon>
        <taxon>Cucujiformia</taxon>
        <taxon>Coccinelloidea</taxon>
        <taxon>Coccinellidae</taxon>
        <taxon>Epilachninae</taxon>
        <taxon>Epilachnini</taxon>
        <taxon>Henosepilachna</taxon>
    </lineage>
</organism>
<dbReference type="PROSITE" id="PS50853">
    <property type="entry name" value="FN3"/>
    <property type="match status" value="2"/>
</dbReference>
<proteinExistence type="predicted"/>
<dbReference type="FunFam" id="4.10.75.10:FF:000001">
    <property type="entry name" value="Anosmin 1"/>
    <property type="match status" value="1"/>
</dbReference>
<dbReference type="InterPro" id="IPR036116">
    <property type="entry name" value="FN3_sf"/>
</dbReference>
<dbReference type="Gene3D" id="2.60.40.10">
    <property type="entry name" value="Immunoglobulins"/>
    <property type="match status" value="2"/>
</dbReference>
<dbReference type="GO" id="GO:0030182">
    <property type="term" value="P:neuron differentiation"/>
    <property type="evidence" value="ECO:0007669"/>
    <property type="project" value="TreeGrafter"/>
</dbReference>
<keyword evidence="1" id="KW-0732">Signal</keyword>
<dbReference type="CDD" id="cd00063">
    <property type="entry name" value="FN3"/>
    <property type="match status" value="2"/>
</dbReference>
<dbReference type="Gene3D" id="4.10.75.10">
    <property type="entry name" value="Elafin-like"/>
    <property type="match status" value="1"/>
</dbReference>
<evidence type="ECO:0000313" key="5">
    <source>
        <dbReference type="Proteomes" id="UP001431783"/>
    </source>
</evidence>
<reference evidence="4 5" key="1">
    <citation type="submission" date="2023-03" db="EMBL/GenBank/DDBJ databases">
        <title>Genome insight into feeding habits of ladybird beetles.</title>
        <authorList>
            <person name="Li H.-S."/>
            <person name="Huang Y.-H."/>
            <person name="Pang H."/>
        </authorList>
    </citation>
    <scope>NUCLEOTIDE SEQUENCE [LARGE SCALE GENOMIC DNA]</scope>
    <source>
        <strain evidence="4">SYSU_2023b</strain>
        <tissue evidence="4">Whole body</tissue>
    </source>
</reference>
<dbReference type="SUPFAM" id="SSF49265">
    <property type="entry name" value="Fibronectin type III"/>
    <property type="match status" value="1"/>
</dbReference>
<evidence type="ECO:0000256" key="1">
    <source>
        <dbReference type="SAM" id="SignalP"/>
    </source>
</evidence>